<accession>A0A4C1UNR5</accession>
<proteinExistence type="predicted"/>
<protein>
    <submittedName>
        <fullName evidence="2">Uncharacterized protein</fullName>
    </submittedName>
</protein>
<sequence>MLDRGRRGVMKGEQGDGEESELSELSFTWRSKQHLNRRADPFLCCSQVDRTVGEINRRPTNGKSTAFRDRRDRPSAACRGGRGRRPLGLRPVAAGTTRPQLTADDALATPLELRPSTGDVERKPTLNLNAARRYWSARPTNGRSARPHVHSGGTARQFVATPDRGGTLRREVNFVLTLSNRILQKT</sequence>
<evidence type="ECO:0000313" key="2">
    <source>
        <dbReference type="EMBL" id="GBP28118.1"/>
    </source>
</evidence>
<comment type="caution">
    <text evidence="2">The sequence shown here is derived from an EMBL/GenBank/DDBJ whole genome shotgun (WGS) entry which is preliminary data.</text>
</comment>
<feature type="region of interest" description="Disordered" evidence="1">
    <location>
        <begin position="55"/>
        <end position="97"/>
    </location>
</feature>
<dbReference type="Proteomes" id="UP000299102">
    <property type="component" value="Unassembled WGS sequence"/>
</dbReference>
<reference evidence="2 3" key="1">
    <citation type="journal article" date="2019" name="Commun. Biol.">
        <title>The bagworm genome reveals a unique fibroin gene that provides high tensile strength.</title>
        <authorList>
            <person name="Kono N."/>
            <person name="Nakamura H."/>
            <person name="Ohtoshi R."/>
            <person name="Tomita M."/>
            <person name="Numata K."/>
            <person name="Arakawa K."/>
        </authorList>
    </citation>
    <scope>NUCLEOTIDE SEQUENCE [LARGE SCALE GENOMIC DNA]</scope>
</reference>
<keyword evidence="3" id="KW-1185">Reference proteome</keyword>
<feature type="region of interest" description="Disordered" evidence="1">
    <location>
        <begin position="1"/>
        <end position="23"/>
    </location>
</feature>
<dbReference type="EMBL" id="BGZK01000203">
    <property type="protein sequence ID" value="GBP28118.1"/>
    <property type="molecule type" value="Genomic_DNA"/>
</dbReference>
<dbReference type="AlphaFoldDB" id="A0A4C1UNR5"/>
<gene>
    <name evidence="2" type="ORF">EVAR_76212_1</name>
</gene>
<feature type="region of interest" description="Disordered" evidence="1">
    <location>
        <begin position="139"/>
        <end position="160"/>
    </location>
</feature>
<name>A0A4C1UNR5_EUMVA</name>
<evidence type="ECO:0000256" key="1">
    <source>
        <dbReference type="SAM" id="MobiDB-lite"/>
    </source>
</evidence>
<evidence type="ECO:0000313" key="3">
    <source>
        <dbReference type="Proteomes" id="UP000299102"/>
    </source>
</evidence>
<organism evidence="2 3">
    <name type="scientific">Eumeta variegata</name>
    <name type="common">Bagworm moth</name>
    <name type="synonym">Eumeta japonica</name>
    <dbReference type="NCBI Taxonomy" id="151549"/>
    <lineage>
        <taxon>Eukaryota</taxon>
        <taxon>Metazoa</taxon>
        <taxon>Ecdysozoa</taxon>
        <taxon>Arthropoda</taxon>
        <taxon>Hexapoda</taxon>
        <taxon>Insecta</taxon>
        <taxon>Pterygota</taxon>
        <taxon>Neoptera</taxon>
        <taxon>Endopterygota</taxon>
        <taxon>Lepidoptera</taxon>
        <taxon>Glossata</taxon>
        <taxon>Ditrysia</taxon>
        <taxon>Tineoidea</taxon>
        <taxon>Psychidae</taxon>
        <taxon>Oiketicinae</taxon>
        <taxon>Eumeta</taxon>
    </lineage>
</organism>